<sequence>MQTIVAAVLLYFLVLPMVGGALAFLLGGLRARFSQAGKAYDGYHPLNPFYRLSPYHFGRSA</sequence>
<dbReference type="Proteomes" id="UP000243535">
    <property type="component" value="Unassembled WGS sequence"/>
</dbReference>
<organism evidence="1 2">
    <name type="scientific">Gulbenkiania indica</name>
    <dbReference type="NCBI Taxonomy" id="375574"/>
    <lineage>
        <taxon>Bacteria</taxon>
        <taxon>Pseudomonadati</taxon>
        <taxon>Pseudomonadota</taxon>
        <taxon>Betaproteobacteria</taxon>
        <taxon>Neisseriales</taxon>
        <taxon>Chromobacteriaceae</taxon>
        <taxon>Gulbenkiania</taxon>
    </lineage>
</organism>
<accession>A0A0K6GSA7</accession>
<name>A0A0K6GSA7_9NEIS</name>
<keyword evidence="2" id="KW-1185">Reference proteome</keyword>
<dbReference type="AlphaFoldDB" id="A0A0K6GSA7"/>
<evidence type="ECO:0000313" key="1">
    <source>
        <dbReference type="EMBL" id="CUA81580.1"/>
    </source>
</evidence>
<gene>
    <name evidence="1" type="ORF">Ga0061063_0422</name>
</gene>
<protein>
    <submittedName>
        <fullName evidence="1">Uncharacterized protein</fullName>
    </submittedName>
</protein>
<dbReference type="RefSeq" id="WP_055433149.1">
    <property type="nucleotide sequence ID" value="NZ_CYHA01000001.1"/>
</dbReference>
<proteinExistence type="predicted"/>
<dbReference type="EMBL" id="CYHA01000001">
    <property type="protein sequence ID" value="CUA81580.1"/>
    <property type="molecule type" value="Genomic_DNA"/>
</dbReference>
<evidence type="ECO:0000313" key="2">
    <source>
        <dbReference type="Proteomes" id="UP000243535"/>
    </source>
</evidence>
<reference evidence="2" key="1">
    <citation type="submission" date="2015-08" db="EMBL/GenBank/DDBJ databases">
        <authorList>
            <person name="Varghese N."/>
        </authorList>
    </citation>
    <scope>NUCLEOTIDE SEQUENCE [LARGE SCALE GENOMIC DNA]</scope>
    <source>
        <strain evidence="2">DSM 17901</strain>
    </source>
</reference>